<evidence type="ECO:0000313" key="1">
    <source>
        <dbReference type="EMBL" id="AXH91421.1"/>
    </source>
</evidence>
<accession>A0A6N3K0G9</accession>
<name>A0A6N3K0G9_9ACTN</name>
<sequence>MVSVVILPAIRFALPMSSEVRWSDMLAVMVATDPAPLGRLLGLSGPLGDVVVRREVAVDPASQPDIVIERQGQRVAVMEVKVLAGLGTFQLERYAAAVPDAAVYVLVFPGRLVIDVGSGSGWRTLTWETLLEAYKASTNSWVATCATAWIAHLAGALPAVDAATAWNDLMPGEDFVIALRARMSWLHGQLAPPAPIRHDLVSSSAGVSWVARLYTEAAEKDYRILVEVEENLPVRDFPKYAGEGPRQPRGPSIKVCLQQRNITTSACYNWRYLAAMWPLMDTARSDWVTNPARPRAAHDRAGHQQIVAAGMPRYVGIGFGEAQAKIDGACMFGARVQLPPTITLGDLAQEVSSLYGLVSDLAKVVPPAPQ</sequence>
<evidence type="ECO:0000313" key="2">
    <source>
        <dbReference type="Proteomes" id="UP000253958"/>
    </source>
</evidence>
<reference evidence="1 2" key="1">
    <citation type="submission" date="2018-07" db="EMBL/GenBank/DDBJ databases">
        <authorList>
            <person name="Ye Y."/>
        </authorList>
    </citation>
    <scope>NUCLEOTIDE SEQUENCE [LARGE SCALE GENOMIC DNA]</scope>
    <source>
        <strain evidence="2">H14(2018)</strain>
    </source>
</reference>
<reference evidence="1 2" key="2">
    <citation type="submission" date="2018-08" db="EMBL/GenBank/DDBJ databases">
        <title>Streptomyces kandeliansis sp. nov., an endophytic bacterium isolated from mangrove plant.</title>
        <authorList>
            <person name="Wang R."/>
        </authorList>
    </citation>
    <scope>NUCLEOTIDE SEQUENCE [LARGE SCALE GENOMIC DNA]</scope>
    <source>
        <strain evidence="2">H14(2018)</strain>
    </source>
</reference>
<dbReference type="EMBL" id="CP031263">
    <property type="protein sequence ID" value="AXH91421.1"/>
    <property type="molecule type" value="Genomic_DNA"/>
</dbReference>
<organism evidence="1 2">
    <name type="scientific">Micromonospora aurantiaca</name>
    <name type="common">nom. illeg.</name>
    <dbReference type="NCBI Taxonomy" id="47850"/>
    <lineage>
        <taxon>Bacteria</taxon>
        <taxon>Bacillati</taxon>
        <taxon>Actinomycetota</taxon>
        <taxon>Actinomycetes</taxon>
        <taxon>Micromonosporales</taxon>
        <taxon>Micromonosporaceae</taxon>
        <taxon>Micromonospora</taxon>
    </lineage>
</organism>
<proteinExistence type="predicted"/>
<protein>
    <recommendedName>
        <fullName evidence="3">PD-(D/E)XK nuclease superfamily protein</fullName>
    </recommendedName>
</protein>
<evidence type="ECO:0008006" key="3">
    <source>
        <dbReference type="Google" id="ProtNLM"/>
    </source>
</evidence>
<dbReference type="AlphaFoldDB" id="A0A6N3K0G9"/>
<dbReference type="Proteomes" id="UP000253958">
    <property type="component" value="Chromosome"/>
</dbReference>
<gene>
    <name evidence="1" type="ORF">DVH21_16610</name>
</gene>